<organism evidence="2">
    <name type="scientific">Amphimedon queenslandica</name>
    <name type="common">Sponge</name>
    <dbReference type="NCBI Taxonomy" id="400682"/>
    <lineage>
        <taxon>Eukaryota</taxon>
        <taxon>Metazoa</taxon>
        <taxon>Porifera</taxon>
        <taxon>Demospongiae</taxon>
        <taxon>Heteroscleromorpha</taxon>
        <taxon>Haplosclerida</taxon>
        <taxon>Niphatidae</taxon>
        <taxon>Amphimedon</taxon>
    </lineage>
</organism>
<protein>
    <submittedName>
        <fullName evidence="2">Uncharacterized protein</fullName>
    </submittedName>
</protein>
<evidence type="ECO:0000313" key="2">
    <source>
        <dbReference type="EnsemblMetazoa" id="Aqu2.1.24577_001"/>
    </source>
</evidence>
<sequence>MLGQPFLKESWIKIYLRQRDLLMKREIDIGDIASIAATDEASHNFTQSVAIQVDPIVTRSVKVQTVKVKSSVVNRVSVGTQTSSCILSSDAEVQCDLLSSELPITSSTDDSNAYECQDSSSDESYSEEEKEKRTFDKE</sequence>
<dbReference type="EnsemblMetazoa" id="Aqu2.1.24577_001">
    <property type="protein sequence ID" value="Aqu2.1.24577_001"/>
    <property type="gene ID" value="Aqu2.1.24577"/>
</dbReference>
<evidence type="ECO:0000256" key="1">
    <source>
        <dbReference type="SAM" id="MobiDB-lite"/>
    </source>
</evidence>
<feature type="region of interest" description="Disordered" evidence="1">
    <location>
        <begin position="103"/>
        <end position="138"/>
    </location>
</feature>
<name>A0A1X7U9E2_AMPQE</name>
<reference evidence="2" key="1">
    <citation type="submission" date="2017-05" db="UniProtKB">
        <authorList>
            <consortium name="EnsemblMetazoa"/>
        </authorList>
    </citation>
    <scope>IDENTIFICATION</scope>
</reference>
<dbReference type="InParanoid" id="A0A1X7U9E2"/>
<feature type="compositionally biased region" description="Basic and acidic residues" evidence="1">
    <location>
        <begin position="127"/>
        <end position="138"/>
    </location>
</feature>
<proteinExistence type="predicted"/>
<dbReference type="AlphaFoldDB" id="A0A1X7U9E2"/>
<accession>A0A1X7U9E2</accession>